<dbReference type="InterPro" id="IPR044742">
    <property type="entry name" value="DEAD/DEAH_RhlB"/>
</dbReference>
<dbReference type="InterPro" id="IPR027417">
    <property type="entry name" value="P-loop_NTPase"/>
</dbReference>
<feature type="domain" description="Helicase C-terminal" evidence="11">
    <location>
        <begin position="559"/>
        <end position="709"/>
    </location>
</feature>
<feature type="compositionally biased region" description="Polar residues" evidence="9">
    <location>
        <begin position="747"/>
        <end position="763"/>
    </location>
</feature>
<feature type="domain" description="Helicase ATP-binding" evidence="10">
    <location>
        <begin position="347"/>
        <end position="534"/>
    </location>
</feature>
<comment type="pathway">
    <text evidence="1">Pyrimidine metabolism; CTP biosynthesis via salvage pathway; CTP from cytidine: step 1/3.</text>
</comment>
<dbReference type="InterPro" id="IPR005904">
    <property type="entry name" value="Hxn_phspho_trans"/>
</dbReference>
<feature type="region of interest" description="Disordered" evidence="9">
    <location>
        <begin position="280"/>
        <end position="316"/>
    </location>
</feature>
<evidence type="ECO:0000256" key="9">
    <source>
        <dbReference type="SAM" id="MobiDB-lite"/>
    </source>
</evidence>
<gene>
    <name evidence="13" type="ORF">DVH24_037685</name>
</gene>
<accession>A0A498IXV1</accession>
<dbReference type="GO" id="GO:0006166">
    <property type="term" value="P:purine ribonucleoside salvage"/>
    <property type="evidence" value="ECO:0007669"/>
    <property type="project" value="InterPro"/>
</dbReference>
<dbReference type="CDD" id="cd18787">
    <property type="entry name" value="SF2_C_DEAD"/>
    <property type="match status" value="1"/>
</dbReference>
<keyword evidence="7" id="KW-0460">Magnesium</keyword>
<evidence type="ECO:0000256" key="1">
    <source>
        <dbReference type="ARBA" id="ARBA00004784"/>
    </source>
</evidence>
<proteinExistence type="predicted"/>
<evidence type="ECO:0000256" key="5">
    <source>
        <dbReference type="ARBA" id="ARBA00022806"/>
    </source>
</evidence>
<feature type="compositionally biased region" description="Low complexity" evidence="9">
    <location>
        <begin position="766"/>
        <end position="788"/>
    </location>
</feature>
<dbReference type="Gene3D" id="3.40.50.300">
    <property type="entry name" value="P-loop containing nucleotide triphosphate hydrolases"/>
    <property type="match status" value="2"/>
</dbReference>
<protein>
    <recommendedName>
        <fullName evidence="15">Hypoxanthine phosphoribosyltransferase</fullName>
    </recommendedName>
</protein>
<evidence type="ECO:0000256" key="3">
    <source>
        <dbReference type="ARBA" id="ARBA00022741"/>
    </source>
</evidence>
<dbReference type="SUPFAM" id="SSF53271">
    <property type="entry name" value="PRTase-like"/>
    <property type="match status" value="1"/>
</dbReference>
<dbReference type="GO" id="GO:0046872">
    <property type="term" value="F:metal ion binding"/>
    <property type="evidence" value="ECO:0007669"/>
    <property type="project" value="UniProtKB-KW"/>
</dbReference>
<organism evidence="13 14">
    <name type="scientific">Malus domestica</name>
    <name type="common">Apple</name>
    <name type="synonym">Pyrus malus</name>
    <dbReference type="NCBI Taxonomy" id="3750"/>
    <lineage>
        <taxon>Eukaryota</taxon>
        <taxon>Viridiplantae</taxon>
        <taxon>Streptophyta</taxon>
        <taxon>Embryophyta</taxon>
        <taxon>Tracheophyta</taxon>
        <taxon>Spermatophyta</taxon>
        <taxon>Magnoliopsida</taxon>
        <taxon>eudicotyledons</taxon>
        <taxon>Gunneridae</taxon>
        <taxon>Pentapetalae</taxon>
        <taxon>rosids</taxon>
        <taxon>fabids</taxon>
        <taxon>Rosales</taxon>
        <taxon>Rosaceae</taxon>
        <taxon>Amygdaloideae</taxon>
        <taxon>Maleae</taxon>
        <taxon>Malus</taxon>
    </lineage>
</organism>
<feature type="domain" description="DEAD-box RNA helicase Q" evidence="12">
    <location>
        <begin position="316"/>
        <end position="344"/>
    </location>
</feature>
<dbReference type="CDD" id="cd06223">
    <property type="entry name" value="PRTases_typeI"/>
    <property type="match status" value="1"/>
</dbReference>
<feature type="region of interest" description="Disordered" evidence="9">
    <location>
        <begin position="714"/>
        <end position="808"/>
    </location>
</feature>
<sequence length="1005" mass="110996">MSLDSHIERILWTPDQIAARVSDLAAQISADFSLSSLSQPPALVGVATGAFLFLADLARQIPLPVTVDFIRAESYGSGTQSNGAPTISFDLKVDVTGRHVVLVEDIVDTGSTIERLIAHMESKGASCVSVCTFLDKPSRRKVHFQLLSNGKFYRGFECPDYFVVGYGMDFDERYRNLPYIGNHNQNLHCKENAMGGVSRTLLTFSLYSNLFALSRLPASKRFSLIKPTRVLTRVRPLCTATATTTTASPAGTVDFEDEENQPLKHSLLLERLRLRHLKSNAKPQAKTAGGNSIGDAQRQSDDGLGRSENRKKREVGSFGELGVSEEVIAAVREMGIEVPTEIQSIGIPAVLEGKTVVLGSHTGSGKTLAYMLPLAQLLRKDEAESGIQMKPRRPRAVVLCPTRELSEQVFRVSKFVSHHARFRSTMVSGGGRLRPQEDSLNNPIEMVVGTPGRVLQHIEDGNLVYGDIKYVVLDEADTMFDRGFGPDIRKFLVPLKHRASKPGGQGFQTVLVTATMTKAVQNLIDEEFQGILHLRTSSLHKKIASARHDFVKISGAENKLESLLQVLEPSLAKGNRVMVFCNTLSSSRAVDHFLNENQISTVNYHGEVPAEQRVENLKKFKSNDGDCPTLVCTDLAARGLDLDVDHVIMFDFPLNSIDYLHRTGRTARMGAKGKVTSLVAKKNLMLANRIEEAIKKNESLESLSVDSVKRDIARSRITPQNGKNVKPVRVSNQKNKSRPAFAPTKSAKPSFQSSKSVEPSRASSLKRAPSSASNSRKAPSSANSSRKASFSEKRQPEGRRFSTVKSTPSKLSVVGFRGRASWSNKKESATMNHQRSQIALCKWLFQHSFHPSPKLFSLNSLSTSPTRRVSDSAPLPEPEILLNTPTTTPHHFLHPALSNSPTQFAARRNVRQFSGGPEEFDQNQVVDTINLKFAEAREEIEMAMESKETVYFDEEAECARDSVKEVLELYEGLLAKVPESNKAALQRSMGLKIEQLKAELQQLNE</sequence>
<dbReference type="CDD" id="cd00268">
    <property type="entry name" value="DEADc"/>
    <property type="match status" value="1"/>
</dbReference>
<dbReference type="FunFam" id="3.40.50.2020:FF:000057">
    <property type="entry name" value="Hypoxanthine phosphoribosyltransferase"/>
    <property type="match status" value="1"/>
</dbReference>
<dbReference type="NCBIfam" id="TIGR01203">
    <property type="entry name" value="HGPRTase"/>
    <property type="match status" value="1"/>
</dbReference>
<dbReference type="InterPro" id="IPR029057">
    <property type="entry name" value="PRTase-like"/>
</dbReference>
<feature type="compositionally biased region" description="Basic and acidic residues" evidence="9">
    <location>
        <begin position="789"/>
        <end position="800"/>
    </location>
</feature>
<dbReference type="Pfam" id="PF00156">
    <property type="entry name" value="Pribosyltran"/>
    <property type="match status" value="1"/>
</dbReference>
<evidence type="ECO:0000256" key="4">
    <source>
        <dbReference type="ARBA" id="ARBA00022801"/>
    </source>
</evidence>
<dbReference type="InterPro" id="IPR000836">
    <property type="entry name" value="PRTase_dom"/>
</dbReference>
<keyword evidence="4" id="KW-0378">Hydrolase</keyword>
<dbReference type="InterPro" id="IPR011545">
    <property type="entry name" value="DEAD/DEAH_box_helicase_dom"/>
</dbReference>
<reference evidence="13 14" key="1">
    <citation type="submission" date="2018-10" db="EMBL/GenBank/DDBJ databases">
        <title>A high-quality apple genome assembly.</title>
        <authorList>
            <person name="Hu J."/>
        </authorList>
    </citation>
    <scope>NUCLEOTIDE SEQUENCE [LARGE SCALE GENOMIC DNA]</scope>
    <source>
        <strain evidence="14">cv. HFTH1</strain>
        <tissue evidence="13">Young leaf</tissue>
    </source>
</reference>
<evidence type="ECO:0000256" key="7">
    <source>
        <dbReference type="ARBA" id="ARBA00022842"/>
    </source>
</evidence>
<dbReference type="SMART" id="SM00490">
    <property type="entry name" value="HELICc"/>
    <property type="match status" value="1"/>
</dbReference>
<dbReference type="GO" id="GO:0016787">
    <property type="term" value="F:hydrolase activity"/>
    <property type="evidence" value="ECO:0007669"/>
    <property type="project" value="UniProtKB-KW"/>
</dbReference>
<dbReference type="GO" id="GO:0005524">
    <property type="term" value="F:ATP binding"/>
    <property type="evidence" value="ECO:0007669"/>
    <property type="project" value="UniProtKB-KW"/>
</dbReference>
<dbReference type="Gene3D" id="3.40.50.2020">
    <property type="match status" value="1"/>
</dbReference>
<dbReference type="EMBL" id="RDQH01000336">
    <property type="protein sequence ID" value="RXH88040.1"/>
    <property type="molecule type" value="Genomic_DNA"/>
</dbReference>
<dbReference type="InterPro" id="IPR014014">
    <property type="entry name" value="RNA_helicase_DEAD_Q_motif"/>
</dbReference>
<feature type="short sequence motif" description="Q motif" evidence="8">
    <location>
        <begin position="316"/>
        <end position="344"/>
    </location>
</feature>
<name>A0A498IXV1_MALDO</name>
<evidence type="ECO:0000256" key="2">
    <source>
        <dbReference type="ARBA" id="ARBA00022723"/>
    </source>
</evidence>
<evidence type="ECO:0000313" key="14">
    <source>
        <dbReference type="Proteomes" id="UP000290289"/>
    </source>
</evidence>
<dbReference type="PROSITE" id="PS51195">
    <property type="entry name" value="Q_MOTIF"/>
    <property type="match status" value="1"/>
</dbReference>
<dbReference type="PROSITE" id="PS51192">
    <property type="entry name" value="HELICASE_ATP_BIND_1"/>
    <property type="match status" value="1"/>
</dbReference>
<dbReference type="AlphaFoldDB" id="A0A498IXV1"/>
<keyword evidence="2" id="KW-0479">Metal-binding</keyword>
<dbReference type="Pfam" id="PF00270">
    <property type="entry name" value="DEAD"/>
    <property type="match status" value="1"/>
</dbReference>
<comment type="caution">
    <text evidence="13">The sequence shown here is derived from an EMBL/GenBank/DDBJ whole genome shotgun (WGS) entry which is preliminary data.</text>
</comment>
<evidence type="ECO:0000259" key="12">
    <source>
        <dbReference type="PROSITE" id="PS51195"/>
    </source>
</evidence>
<dbReference type="Pfam" id="PF00271">
    <property type="entry name" value="Helicase_C"/>
    <property type="match status" value="1"/>
</dbReference>
<dbReference type="SUPFAM" id="SSF52540">
    <property type="entry name" value="P-loop containing nucleoside triphosphate hydrolases"/>
    <property type="match status" value="1"/>
</dbReference>
<keyword evidence="5" id="KW-0347">Helicase</keyword>
<evidence type="ECO:0000313" key="13">
    <source>
        <dbReference type="EMBL" id="RXH88040.1"/>
    </source>
</evidence>
<dbReference type="Proteomes" id="UP000290289">
    <property type="component" value="Chromosome 10"/>
</dbReference>
<keyword evidence="3" id="KW-0547">Nucleotide-binding</keyword>
<evidence type="ECO:0000259" key="11">
    <source>
        <dbReference type="PROSITE" id="PS51194"/>
    </source>
</evidence>
<dbReference type="InterPro" id="IPR014001">
    <property type="entry name" value="Helicase_ATP-bd"/>
</dbReference>
<evidence type="ECO:0000259" key="10">
    <source>
        <dbReference type="PROSITE" id="PS51192"/>
    </source>
</evidence>
<evidence type="ECO:0000256" key="6">
    <source>
        <dbReference type="ARBA" id="ARBA00022840"/>
    </source>
</evidence>
<dbReference type="SMART" id="SM00487">
    <property type="entry name" value="DEXDc"/>
    <property type="match status" value="1"/>
</dbReference>
<keyword evidence="14" id="KW-1185">Reference proteome</keyword>
<dbReference type="PANTHER" id="PTHR47960">
    <property type="entry name" value="DEAD-BOX ATP-DEPENDENT RNA HELICASE 50"/>
    <property type="match status" value="1"/>
</dbReference>
<dbReference type="GO" id="GO:0004422">
    <property type="term" value="F:hypoxanthine phosphoribosyltransferase activity"/>
    <property type="evidence" value="ECO:0007669"/>
    <property type="project" value="InterPro"/>
</dbReference>
<dbReference type="InterPro" id="IPR001650">
    <property type="entry name" value="Helicase_C-like"/>
</dbReference>
<feature type="compositionally biased region" description="Basic and acidic residues" evidence="9">
    <location>
        <begin position="298"/>
        <end position="308"/>
    </location>
</feature>
<dbReference type="GO" id="GO:0003676">
    <property type="term" value="F:nucleic acid binding"/>
    <property type="evidence" value="ECO:0007669"/>
    <property type="project" value="InterPro"/>
</dbReference>
<dbReference type="STRING" id="3750.A0A498IXV1"/>
<dbReference type="PROSITE" id="PS51194">
    <property type="entry name" value="HELICASE_CTER"/>
    <property type="match status" value="1"/>
</dbReference>
<evidence type="ECO:0000256" key="8">
    <source>
        <dbReference type="PROSITE-ProRule" id="PRU00552"/>
    </source>
</evidence>
<keyword evidence="6" id="KW-0067">ATP-binding</keyword>
<dbReference type="GO" id="GO:0003724">
    <property type="term" value="F:RNA helicase activity"/>
    <property type="evidence" value="ECO:0007669"/>
    <property type="project" value="InterPro"/>
</dbReference>
<evidence type="ECO:0008006" key="15">
    <source>
        <dbReference type="Google" id="ProtNLM"/>
    </source>
</evidence>